<dbReference type="EMBL" id="JAJA02000001">
    <property type="protein sequence ID" value="KWS04926.1"/>
    <property type="molecule type" value="Genomic_DNA"/>
</dbReference>
<dbReference type="Pfam" id="PF01323">
    <property type="entry name" value="DSBA"/>
    <property type="match status" value="1"/>
</dbReference>
<gene>
    <name evidence="4" type="ORF">AZ78_2476</name>
</gene>
<sequence>MSASQSPALRWYFDFISPFAYLHWHKLRPLARERAIELVPVAFGAVLAAHGQKGPAEIRGKREFTYQHVLWLARREGVPLRFPPAHPFNPLTALRLCIVAGSTPEAVDAIFDWIWRQGQTGDSVEALSPVIQALGADAAAIGSDATKAALRDNTESALVAGVFGVPTLSIDKQLFWGNDAHDFALDALQHPELFDDPEMQRLQRLPVGIQRRA</sequence>
<dbReference type="GO" id="GO:0004602">
    <property type="term" value="F:glutathione peroxidase activity"/>
    <property type="evidence" value="ECO:0007669"/>
    <property type="project" value="TreeGrafter"/>
</dbReference>
<keyword evidence="5" id="KW-1185">Reference proteome</keyword>
<dbReference type="CDD" id="cd03022">
    <property type="entry name" value="DsbA_HCCA_Iso"/>
    <property type="match status" value="1"/>
</dbReference>
<dbReference type="GO" id="GO:0018845">
    <property type="term" value="F:2-hydroxychromene-2-carboxylate isomerase activity"/>
    <property type="evidence" value="ECO:0007669"/>
    <property type="project" value="UniProtKB-UniRule"/>
</dbReference>
<dbReference type="SUPFAM" id="SSF52833">
    <property type="entry name" value="Thioredoxin-like"/>
    <property type="match status" value="1"/>
</dbReference>
<organism evidence="4 5">
    <name type="scientific">Lysobacter capsici AZ78</name>
    <dbReference type="NCBI Taxonomy" id="1444315"/>
    <lineage>
        <taxon>Bacteria</taxon>
        <taxon>Pseudomonadati</taxon>
        <taxon>Pseudomonadota</taxon>
        <taxon>Gammaproteobacteria</taxon>
        <taxon>Lysobacterales</taxon>
        <taxon>Lysobacteraceae</taxon>
        <taxon>Lysobacter</taxon>
    </lineage>
</organism>
<evidence type="ECO:0000256" key="1">
    <source>
        <dbReference type="PIRNR" id="PIRNR006386"/>
    </source>
</evidence>
<dbReference type="GO" id="GO:0006749">
    <property type="term" value="P:glutathione metabolic process"/>
    <property type="evidence" value="ECO:0007669"/>
    <property type="project" value="TreeGrafter"/>
</dbReference>
<name>A0A125MMY9_9GAMM</name>
<keyword evidence="1 4" id="KW-0413">Isomerase</keyword>
<dbReference type="Gene3D" id="3.40.30.10">
    <property type="entry name" value="Glutaredoxin"/>
    <property type="match status" value="1"/>
</dbReference>
<protein>
    <recommendedName>
        <fullName evidence="1">2-hydroxychromene-2-carboxylate isomerase</fullName>
        <ecNumber evidence="1">5.99.1.4</ecNumber>
    </recommendedName>
</protein>
<proteinExistence type="inferred from homology"/>
<dbReference type="AlphaFoldDB" id="A0A125MMY9"/>
<dbReference type="EC" id="5.99.1.4" evidence="1"/>
<dbReference type="RefSeq" id="WP_036102606.1">
    <property type="nucleotide sequence ID" value="NZ_JAJA02000001.1"/>
</dbReference>
<evidence type="ECO:0000313" key="4">
    <source>
        <dbReference type="EMBL" id="KWS04926.1"/>
    </source>
</evidence>
<dbReference type="InterPro" id="IPR036249">
    <property type="entry name" value="Thioredoxin-like_sf"/>
</dbReference>
<accession>A0A125MMY9</accession>
<dbReference type="PANTHER" id="PTHR42943:SF2">
    <property type="entry name" value="GLUTATHIONE S-TRANSFERASE KAPPA 1"/>
    <property type="match status" value="1"/>
</dbReference>
<dbReference type="PIRSF" id="PIRSF006386">
    <property type="entry name" value="HCCAis_GSTk"/>
    <property type="match status" value="1"/>
</dbReference>
<dbReference type="OrthoDB" id="5244108at2"/>
<dbReference type="InterPro" id="IPR001853">
    <property type="entry name" value="DSBA-like_thioredoxin_dom"/>
</dbReference>
<feature type="active site" description="Nucleophile" evidence="2">
    <location>
        <position position="17"/>
    </location>
</feature>
<dbReference type="PANTHER" id="PTHR42943">
    <property type="entry name" value="GLUTATHIONE S-TRANSFERASE KAPPA"/>
    <property type="match status" value="1"/>
</dbReference>
<comment type="caution">
    <text evidence="4">The sequence shown here is derived from an EMBL/GenBank/DDBJ whole genome shotgun (WGS) entry which is preliminary data.</text>
</comment>
<dbReference type="InterPro" id="IPR051924">
    <property type="entry name" value="GST_Kappa/NadH"/>
</dbReference>
<comment type="similarity">
    <text evidence="1">Belongs to the GST superfamily. NadH family.</text>
</comment>
<dbReference type="InterPro" id="IPR044087">
    <property type="entry name" value="NahD-like"/>
</dbReference>
<feature type="domain" description="DSBA-like thioredoxin" evidence="3">
    <location>
        <begin position="10"/>
        <end position="189"/>
    </location>
</feature>
<dbReference type="GO" id="GO:1901170">
    <property type="term" value="P:naphthalene catabolic process"/>
    <property type="evidence" value="ECO:0007669"/>
    <property type="project" value="InterPro"/>
</dbReference>
<comment type="catalytic activity">
    <reaction evidence="1">
        <text>2-hydroxychromene-2-carboxylate = (3E)-4-(2-hydroxyphenyl)-2-oxobut-3-enoate</text>
        <dbReference type="Rhea" id="RHEA:27401"/>
        <dbReference type="ChEBI" id="CHEBI:59350"/>
        <dbReference type="ChEBI" id="CHEBI:59353"/>
        <dbReference type="EC" id="5.99.1.4"/>
    </reaction>
</comment>
<evidence type="ECO:0000259" key="3">
    <source>
        <dbReference type="Pfam" id="PF01323"/>
    </source>
</evidence>
<dbReference type="Proteomes" id="UP000023435">
    <property type="component" value="Unassembled WGS sequence"/>
</dbReference>
<dbReference type="InterPro" id="IPR014440">
    <property type="entry name" value="HCCAis_GSTk"/>
</dbReference>
<evidence type="ECO:0000256" key="2">
    <source>
        <dbReference type="PIRSR" id="PIRSR006386-1"/>
    </source>
</evidence>
<reference evidence="4 5" key="1">
    <citation type="journal article" date="2014" name="Genome Announc.">
        <title>Draft Genome Sequence of Lysobacter capsici AZ78, a Bacterium Antagonistic to Plant-Pathogenic Oomycetes.</title>
        <authorList>
            <person name="Puopolo G."/>
            <person name="Sonego P."/>
            <person name="Engelen K."/>
            <person name="Pertot I."/>
        </authorList>
    </citation>
    <scope>NUCLEOTIDE SEQUENCE [LARGE SCALE GENOMIC DNA]</scope>
    <source>
        <strain evidence="4 5">AZ78</strain>
    </source>
</reference>
<dbReference type="GO" id="GO:0004364">
    <property type="term" value="F:glutathione transferase activity"/>
    <property type="evidence" value="ECO:0007669"/>
    <property type="project" value="TreeGrafter"/>
</dbReference>
<evidence type="ECO:0000313" key="5">
    <source>
        <dbReference type="Proteomes" id="UP000023435"/>
    </source>
</evidence>